<evidence type="ECO:0000256" key="1">
    <source>
        <dbReference type="ARBA" id="ARBA00001450"/>
    </source>
</evidence>
<dbReference type="PROSITE" id="PS51564">
    <property type="entry name" value="SAM_ICMT"/>
    <property type="match status" value="1"/>
</dbReference>
<evidence type="ECO:0000256" key="8">
    <source>
        <dbReference type="ARBA" id="ARBA00022692"/>
    </source>
</evidence>
<evidence type="ECO:0000256" key="11">
    <source>
        <dbReference type="ARBA" id="ARBA00023572"/>
    </source>
</evidence>
<dbReference type="PANTHER" id="PTHR12714">
    <property type="entry name" value="PROTEIN-S ISOPRENYLCYSTEINE O-METHYLTRANSFERASE"/>
    <property type="match status" value="1"/>
</dbReference>
<feature type="transmembrane region" description="Helical" evidence="13">
    <location>
        <begin position="66"/>
        <end position="87"/>
    </location>
</feature>
<dbReference type="InterPro" id="IPR007269">
    <property type="entry name" value="ICMT_MeTrfase"/>
</dbReference>
<comment type="subcellular location">
    <subcellularLocation>
        <location evidence="13">Endoplasmic reticulum membrane</location>
        <topology evidence="13">Multi-pass membrane protein</topology>
    </subcellularLocation>
    <subcellularLocation>
        <location evidence="2">Membrane</location>
        <topology evidence="2">Multi-pass membrane protein</topology>
    </subcellularLocation>
</comment>
<evidence type="ECO:0000256" key="3">
    <source>
        <dbReference type="ARBA" id="ARBA00009140"/>
    </source>
</evidence>
<reference evidence="14" key="1">
    <citation type="submission" date="2025-05" db="UniProtKB">
        <authorList>
            <consortium name="EnsemblMetazoa"/>
        </authorList>
    </citation>
    <scope>IDENTIFICATION</scope>
</reference>
<feature type="transmembrane region" description="Helical" evidence="13">
    <location>
        <begin position="156"/>
        <end position="174"/>
    </location>
</feature>
<feature type="transmembrane region" description="Helical" evidence="13">
    <location>
        <begin position="94"/>
        <end position="114"/>
    </location>
</feature>
<protein>
    <recommendedName>
        <fullName evidence="12 13">Protein-S-isoprenylcysteine O-methyltransferase</fullName>
        <ecNumber evidence="4 13">2.1.1.100</ecNumber>
    </recommendedName>
</protein>
<accession>A0ABL0DH79</accession>
<feature type="transmembrane region" description="Helical" evidence="13">
    <location>
        <begin position="40"/>
        <end position="60"/>
    </location>
</feature>
<evidence type="ECO:0000256" key="5">
    <source>
        <dbReference type="ARBA" id="ARBA00022603"/>
    </source>
</evidence>
<proteinExistence type="inferred from homology"/>
<dbReference type="Gene3D" id="1.20.120.1630">
    <property type="match status" value="1"/>
</dbReference>
<comment type="catalytic activity">
    <reaction evidence="1 13">
        <text>[protein]-C-terminal S-[(2E,6E)-farnesyl]-L-cysteine + S-adenosyl-L-methionine = [protein]-C-terminal S-[(2E,6E)-farnesyl]-L-cysteine methyl ester + S-adenosyl-L-homocysteine</text>
        <dbReference type="Rhea" id="RHEA:21672"/>
        <dbReference type="Rhea" id="RHEA-COMP:12125"/>
        <dbReference type="Rhea" id="RHEA-COMP:12126"/>
        <dbReference type="ChEBI" id="CHEBI:57856"/>
        <dbReference type="ChEBI" id="CHEBI:59789"/>
        <dbReference type="ChEBI" id="CHEBI:90510"/>
        <dbReference type="ChEBI" id="CHEBI:90511"/>
        <dbReference type="EC" id="2.1.1.100"/>
    </reaction>
</comment>
<dbReference type="EMBL" id="ACPB03001054">
    <property type="status" value="NOT_ANNOTATED_CDS"/>
    <property type="molecule type" value="Genomic_DNA"/>
</dbReference>
<name>A0ABL0DH79_RHOPR</name>
<keyword evidence="5 13" id="KW-0489">Methyltransferase</keyword>
<keyword evidence="10 13" id="KW-0472">Membrane</keyword>
<evidence type="ECO:0000256" key="4">
    <source>
        <dbReference type="ARBA" id="ARBA00012151"/>
    </source>
</evidence>
<evidence type="ECO:0000256" key="12">
    <source>
        <dbReference type="ARBA" id="ARBA00023656"/>
    </source>
</evidence>
<organism evidence="14 15">
    <name type="scientific">Rhodnius prolixus</name>
    <name type="common">Triatomid bug</name>
    <dbReference type="NCBI Taxonomy" id="13249"/>
    <lineage>
        <taxon>Eukaryota</taxon>
        <taxon>Metazoa</taxon>
        <taxon>Ecdysozoa</taxon>
        <taxon>Arthropoda</taxon>
        <taxon>Hexapoda</taxon>
        <taxon>Insecta</taxon>
        <taxon>Pterygota</taxon>
        <taxon>Neoptera</taxon>
        <taxon>Paraneoptera</taxon>
        <taxon>Hemiptera</taxon>
        <taxon>Heteroptera</taxon>
        <taxon>Panheteroptera</taxon>
        <taxon>Cimicomorpha</taxon>
        <taxon>Reduviidae</taxon>
        <taxon>Triatominae</taxon>
        <taxon>Rhodnius</taxon>
    </lineage>
</organism>
<dbReference type="Proteomes" id="UP000015103">
    <property type="component" value="Unassembled WGS sequence"/>
</dbReference>
<feature type="transmembrane region" description="Helical" evidence="13">
    <location>
        <begin position="217"/>
        <end position="240"/>
    </location>
</feature>
<dbReference type="PANTHER" id="PTHR12714:SF9">
    <property type="entry name" value="PROTEIN-S-ISOPRENYLCYSTEINE O-METHYLTRANSFERASE"/>
    <property type="match status" value="1"/>
</dbReference>
<keyword evidence="13" id="KW-0256">Endoplasmic reticulum</keyword>
<keyword evidence="9 13" id="KW-1133">Transmembrane helix</keyword>
<dbReference type="InterPro" id="IPR025770">
    <property type="entry name" value="PPMT_MeTrfase"/>
</dbReference>
<dbReference type="Pfam" id="PF04140">
    <property type="entry name" value="ICMT"/>
    <property type="match status" value="1"/>
</dbReference>
<evidence type="ECO:0000256" key="7">
    <source>
        <dbReference type="ARBA" id="ARBA00022691"/>
    </source>
</evidence>
<keyword evidence="7 13" id="KW-0949">S-adenosyl-L-methionine</keyword>
<sequence length="285" mass="32565">MVVSAGKLSLLCFLVSCLNLAVFFAPVFDNQLFEFLCENIFCILFVYFIGTHVIWWLLLNNFLYDVGVRACFLGAIFSWGIFTAVLAPESYSIFGWYMCVLSFFHFSEFLAISVTNPATLTIDSYILDHSLDYKIAAATSWVEFFVERWFVPGMKTHTWIAAVGLILCIGGEVLRKLAMYTAGRNFTHTVRSEKGPDQTLVVTGLYGLVRHPSYMGWFYWAVGTQITLLNPLCTVAYALASWKFFNDRVTIEEVTLLNFFGYDYMDYQKRVPTGLPFIKGYLLED</sequence>
<comment type="similarity">
    <text evidence="3 13">Belongs to the class VI-like SAM-binding methyltransferase superfamily. Isoprenylcysteine carboxyl methyltransferase family.</text>
</comment>
<feature type="transmembrane region" description="Helical" evidence="13">
    <location>
        <begin position="6"/>
        <end position="28"/>
    </location>
</feature>
<comment type="function">
    <text evidence="11">Catalyzes the post-translational methylation of isoprenylated C-terminal cysteine residues.</text>
</comment>
<evidence type="ECO:0000256" key="6">
    <source>
        <dbReference type="ARBA" id="ARBA00022679"/>
    </source>
</evidence>
<keyword evidence="8 13" id="KW-0812">Transmembrane</keyword>
<evidence type="ECO:0000256" key="2">
    <source>
        <dbReference type="ARBA" id="ARBA00004141"/>
    </source>
</evidence>
<evidence type="ECO:0000256" key="13">
    <source>
        <dbReference type="RuleBase" id="RU362022"/>
    </source>
</evidence>
<dbReference type="EC" id="2.1.1.100" evidence="4 13"/>
<evidence type="ECO:0000256" key="9">
    <source>
        <dbReference type="ARBA" id="ARBA00022989"/>
    </source>
</evidence>
<keyword evidence="6" id="KW-0808">Transferase</keyword>
<dbReference type="RefSeq" id="XP_073977176.1">
    <property type="nucleotide sequence ID" value="XM_074121075.1"/>
</dbReference>
<evidence type="ECO:0000313" key="15">
    <source>
        <dbReference type="Proteomes" id="UP000015103"/>
    </source>
</evidence>
<dbReference type="GeneID" id="141450527"/>
<dbReference type="EnsemblMetazoa" id="RPRC002017.R81">
    <property type="protein sequence ID" value="RPRC002017.P81"/>
    <property type="gene ID" value="RPRC002017"/>
</dbReference>
<evidence type="ECO:0000313" key="14">
    <source>
        <dbReference type="EnsemblMetazoa" id="RPRC002017.P81"/>
    </source>
</evidence>
<keyword evidence="15" id="KW-1185">Reference proteome</keyword>
<evidence type="ECO:0000256" key="10">
    <source>
        <dbReference type="ARBA" id="ARBA00023136"/>
    </source>
</evidence>